<protein>
    <submittedName>
        <fullName evidence="1">Uncharacterized protein</fullName>
    </submittedName>
</protein>
<gene>
    <name evidence="1" type="ORF">MAR_028862</name>
</gene>
<evidence type="ECO:0000313" key="2">
    <source>
        <dbReference type="Proteomes" id="UP001164746"/>
    </source>
</evidence>
<dbReference type="EMBL" id="CP111013">
    <property type="protein sequence ID" value="WAQ96172.1"/>
    <property type="molecule type" value="Genomic_DNA"/>
</dbReference>
<sequence>MNLWSQCLIRMHLLWTHFEQKKELACLTPIHCCKIMAIPKKRVYKCLRSNAFPDLKIQNTAFGIDKDYERKQQDVQTENSTHCLSVFVKEMHIICIQSHYIYCDDKMKSQHAFNVYLLLTTCLLLDVAHSAPSHCKCSEYVQDIHIATSERRLILRKKPCLLGRAISTSYAICPIQTIEVLSYFTTRCLIQIQPERSVDMFDGDDTIYFNKVQKCQPVDCRKLL</sequence>
<reference evidence="1" key="1">
    <citation type="submission" date="2022-11" db="EMBL/GenBank/DDBJ databases">
        <title>Centuries of genome instability and evolution in soft-shell clam transmissible cancer (bioRxiv).</title>
        <authorList>
            <person name="Hart S.F.M."/>
            <person name="Yonemitsu M.A."/>
            <person name="Giersch R.M."/>
            <person name="Beal B.F."/>
            <person name="Arriagada G."/>
            <person name="Davis B.W."/>
            <person name="Ostrander E.A."/>
            <person name="Goff S.P."/>
            <person name="Metzger M.J."/>
        </authorList>
    </citation>
    <scope>NUCLEOTIDE SEQUENCE</scope>
    <source>
        <strain evidence="1">MELC-2E11</strain>
        <tissue evidence="1">Siphon/mantle</tissue>
    </source>
</reference>
<keyword evidence="2" id="KW-1185">Reference proteome</keyword>
<accession>A0ABY7DET4</accession>
<proteinExistence type="predicted"/>
<dbReference type="Proteomes" id="UP001164746">
    <property type="component" value="Chromosome 2"/>
</dbReference>
<name>A0ABY7DET4_MYAAR</name>
<evidence type="ECO:0000313" key="1">
    <source>
        <dbReference type="EMBL" id="WAQ96172.1"/>
    </source>
</evidence>
<organism evidence="1 2">
    <name type="scientific">Mya arenaria</name>
    <name type="common">Soft-shell clam</name>
    <dbReference type="NCBI Taxonomy" id="6604"/>
    <lineage>
        <taxon>Eukaryota</taxon>
        <taxon>Metazoa</taxon>
        <taxon>Spiralia</taxon>
        <taxon>Lophotrochozoa</taxon>
        <taxon>Mollusca</taxon>
        <taxon>Bivalvia</taxon>
        <taxon>Autobranchia</taxon>
        <taxon>Heteroconchia</taxon>
        <taxon>Euheterodonta</taxon>
        <taxon>Imparidentia</taxon>
        <taxon>Neoheterodontei</taxon>
        <taxon>Myida</taxon>
        <taxon>Myoidea</taxon>
        <taxon>Myidae</taxon>
        <taxon>Mya</taxon>
    </lineage>
</organism>